<reference evidence="1 2" key="1">
    <citation type="submission" date="2019-10" db="EMBL/GenBank/DDBJ databases">
        <title>Complete genome sequence of bacteriophage vB_RLeM_RL2RES.</title>
        <authorList>
            <person name="Gunathilake D."/>
            <person name="Bhat S."/>
            <person name="Yost C.K."/>
            <person name="Hynes M.F."/>
        </authorList>
    </citation>
    <scope>NUCLEOTIDE SEQUENCE [LARGE SCALE GENOMIC DNA]</scope>
</reference>
<protein>
    <submittedName>
        <fullName evidence="1">Uncharacterized protein</fullName>
    </submittedName>
</protein>
<name>A0A6B9J376_9CAUD</name>
<evidence type="ECO:0000313" key="1">
    <source>
        <dbReference type="EMBL" id="QGZ14183.1"/>
    </source>
</evidence>
<accession>A0A6B9J376</accession>
<keyword evidence="2" id="KW-1185">Reference proteome</keyword>
<gene>
    <name evidence="1" type="ORF">RL2RES_101</name>
</gene>
<sequence>MITSPLNGGTPRTLEEEIASVEESIRNYEYRLQELKYRQWDALILKMLNAFDAKDLETLLSHPIGKTFLVKLYPEKEIAFKWVDDHFEVWLCPSPVTLMQEQFAEINDTTITVLMPHVSMFRAAIGTSSVSFTKLGSGAFVNDVTGERVGASGILHGIQDMYNAFPYKRFPRQ</sequence>
<evidence type="ECO:0000313" key="2">
    <source>
        <dbReference type="Proteomes" id="UP000433502"/>
    </source>
</evidence>
<dbReference type="EMBL" id="MN549361">
    <property type="protein sequence ID" value="QGZ14183.1"/>
    <property type="molecule type" value="Genomic_DNA"/>
</dbReference>
<proteinExistence type="predicted"/>
<dbReference type="Proteomes" id="UP000433502">
    <property type="component" value="Segment"/>
</dbReference>
<organism evidence="1 2">
    <name type="scientific">Rhizobium phage RL2RES</name>
    <dbReference type="NCBI Taxonomy" id="103371"/>
    <lineage>
        <taxon>Viruses</taxon>
        <taxon>Duplodnaviria</taxon>
        <taxon>Heunggongvirae</taxon>
        <taxon>Uroviricota</taxon>
        <taxon>Caudoviricetes</taxon>
        <taxon>Pootjesviridae</taxon>
        <taxon>Innesvirus</taxon>
        <taxon>Innesvirus RL2RES</taxon>
    </lineage>
</organism>